<proteinExistence type="predicted"/>
<evidence type="ECO:0000313" key="2">
    <source>
        <dbReference type="Proteomes" id="UP001606305"/>
    </source>
</evidence>
<accession>A0ABW7G7F8</accession>
<name>A0ABW7G7F8_9BURK</name>
<reference evidence="1 2" key="1">
    <citation type="submission" date="2024-09" db="EMBL/GenBank/DDBJ databases">
        <title>Novel species of the genus Pelomonas and Roseateles isolated from streams.</title>
        <authorList>
            <person name="Lu H."/>
        </authorList>
    </citation>
    <scope>NUCLEOTIDE SEQUENCE [LARGE SCALE GENOMIC DNA]</scope>
    <source>
        <strain evidence="1 2">BYS96W</strain>
    </source>
</reference>
<protein>
    <submittedName>
        <fullName evidence="1">Uncharacterized protein</fullName>
    </submittedName>
</protein>
<dbReference type="RefSeq" id="WP_394488736.1">
    <property type="nucleotide sequence ID" value="NZ_JBIGIA010000009.1"/>
</dbReference>
<evidence type="ECO:0000313" key="1">
    <source>
        <dbReference type="EMBL" id="MFG6457881.1"/>
    </source>
</evidence>
<organism evidence="1 2">
    <name type="scientific">Pelomonas nitida</name>
    <dbReference type="NCBI Taxonomy" id="3299027"/>
    <lineage>
        <taxon>Bacteria</taxon>
        <taxon>Pseudomonadati</taxon>
        <taxon>Pseudomonadota</taxon>
        <taxon>Betaproteobacteria</taxon>
        <taxon>Burkholderiales</taxon>
        <taxon>Sphaerotilaceae</taxon>
        <taxon>Roseateles</taxon>
    </lineage>
</organism>
<keyword evidence="2" id="KW-1185">Reference proteome</keyword>
<sequence>MTGAAHDKTGARAGDGIPAGLTNDQWYDLAQRHVNADWNSDQPDGFLNAIKAVARDFATIAAAPAAPSVPAGWVSFADLEPPRDARLDNPEVVAGRRVLVTNNVKARDAMGRMSHVWFVSPIKTNDGWVAFDEADRKIFDLTYWFDPLAGVQAPATGEAA</sequence>
<dbReference type="Proteomes" id="UP001606305">
    <property type="component" value="Unassembled WGS sequence"/>
</dbReference>
<gene>
    <name evidence="1" type="ORF">ACG00X_13645</name>
</gene>
<dbReference type="EMBL" id="JBIGIA010000009">
    <property type="protein sequence ID" value="MFG6457881.1"/>
    <property type="molecule type" value="Genomic_DNA"/>
</dbReference>
<comment type="caution">
    <text evidence="1">The sequence shown here is derived from an EMBL/GenBank/DDBJ whole genome shotgun (WGS) entry which is preliminary data.</text>
</comment>